<feature type="domain" description="Alcohol dehydrogenase-like C-terminal" evidence="2">
    <location>
        <begin position="2"/>
        <end position="117"/>
    </location>
</feature>
<sequence length="223" mass="23705">MGRAAEQLAKRRGATVTAVCSAAKAADVLAQGADRIVDRGEDLVRTLGRASVDVVMDLVGGAQFPQWLDLLRPGGRYAIAGAIGGPIAEIDLRTLYLKDLSLLGCTFQEDEVFENPIEYVERAEVRPVVSRTYPLAEIALAQEAFPDEGAHRKAGARPTRPRCLREHPATAAAGQVVGEASCSRSAAPRLVEASPTSAAGRAAPALAGIEISHWLSRRRDASR</sequence>
<dbReference type="SUPFAM" id="SSF51735">
    <property type="entry name" value="NAD(P)-binding Rossmann-fold domains"/>
    <property type="match status" value="1"/>
</dbReference>
<evidence type="ECO:0000259" key="2">
    <source>
        <dbReference type="Pfam" id="PF00107"/>
    </source>
</evidence>
<comment type="caution">
    <text evidence="3">The sequence shown here is derived from an EMBL/GenBank/DDBJ whole genome shotgun (WGS) entry which is preliminary data.</text>
</comment>
<dbReference type="InterPro" id="IPR051603">
    <property type="entry name" value="Zinc-ADH_QOR/CCCR"/>
</dbReference>
<dbReference type="PANTHER" id="PTHR44154">
    <property type="entry name" value="QUINONE OXIDOREDUCTASE"/>
    <property type="match status" value="1"/>
</dbReference>
<reference evidence="4" key="1">
    <citation type="journal article" date="2019" name="Int. J. Syst. Evol. Microbiol.">
        <title>The Global Catalogue of Microorganisms (GCM) 10K type strain sequencing project: providing services to taxonomists for standard genome sequencing and annotation.</title>
        <authorList>
            <consortium name="The Broad Institute Genomics Platform"/>
            <consortium name="The Broad Institute Genome Sequencing Center for Infectious Disease"/>
            <person name="Wu L."/>
            <person name="Ma J."/>
        </authorList>
    </citation>
    <scope>NUCLEOTIDE SEQUENCE [LARGE SCALE GENOMIC DNA]</scope>
    <source>
        <strain evidence="4">CCUG 62763</strain>
    </source>
</reference>
<protein>
    <submittedName>
        <fullName evidence="3">Zinc-binding dehydrogenase</fullName>
    </submittedName>
</protein>
<dbReference type="Proteomes" id="UP001596025">
    <property type="component" value="Unassembled WGS sequence"/>
</dbReference>
<organism evidence="3 4">
    <name type="scientific">Geodermatophilus arenarius</name>
    <dbReference type="NCBI Taxonomy" id="1137990"/>
    <lineage>
        <taxon>Bacteria</taxon>
        <taxon>Bacillati</taxon>
        <taxon>Actinomycetota</taxon>
        <taxon>Actinomycetes</taxon>
        <taxon>Geodermatophilales</taxon>
        <taxon>Geodermatophilaceae</taxon>
        <taxon>Geodermatophilus</taxon>
    </lineage>
</organism>
<dbReference type="Gene3D" id="3.90.180.10">
    <property type="entry name" value="Medium-chain alcohol dehydrogenases, catalytic domain"/>
    <property type="match status" value="1"/>
</dbReference>
<evidence type="ECO:0000313" key="4">
    <source>
        <dbReference type="Proteomes" id="UP001596025"/>
    </source>
</evidence>
<proteinExistence type="predicted"/>
<accession>A0ABV9LDL5</accession>
<dbReference type="Pfam" id="PF00107">
    <property type="entry name" value="ADH_zinc_N"/>
    <property type="match status" value="1"/>
</dbReference>
<dbReference type="InterPro" id="IPR013149">
    <property type="entry name" value="ADH-like_C"/>
</dbReference>
<keyword evidence="4" id="KW-1185">Reference proteome</keyword>
<gene>
    <name evidence="3" type="ORF">ACFO3M_01015</name>
</gene>
<name>A0ABV9LDL5_9ACTN</name>
<dbReference type="PANTHER" id="PTHR44154:SF1">
    <property type="entry name" value="QUINONE OXIDOREDUCTASE"/>
    <property type="match status" value="1"/>
</dbReference>
<evidence type="ECO:0000256" key="1">
    <source>
        <dbReference type="ARBA" id="ARBA00022857"/>
    </source>
</evidence>
<dbReference type="Gene3D" id="3.40.50.720">
    <property type="entry name" value="NAD(P)-binding Rossmann-like Domain"/>
    <property type="match status" value="1"/>
</dbReference>
<dbReference type="EMBL" id="JBHSGR010000001">
    <property type="protein sequence ID" value="MFC4691962.1"/>
    <property type="molecule type" value="Genomic_DNA"/>
</dbReference>
<evidence type="ECO:0000313" key="3">
    <source>
        <dbReference type="EMBL" id="MFC4691962.1"/>
    </source>
</evidence>
<dbReference type="InterPro" id="IPR036291">
    <property type="entry name" value="NAD(P)-bd_dom_sf"/>
</dbReference>
<dbReference type="RefSeq" id="WP_387985208.1">
    <property type="nucleotide sequence ID" value="NZ_JBHSGR010000001.1"/>
</dbReference>
<keyword evidence="1" id="KW-0521">NADP</keyword>